<dbReference type="AlphaFoldDB" id="M7X0Q1"/>
<gene>
    <name evidence="1" type="ORF">C943_02678</name>
</gene>
<evidence type="ECO:0000313" key="1">
    <source>
        <dbReference type="EMBL" id="EMS31105.1"/>
    </source>
</evidence>
<dbReference type="InParanoid" id="M7X0Q1"/>
<evidence type="ECO:0000313" key="2">
    <source>
        <dbReference type="Proteomes" id="UP000010953"/>
    </source>
</evidence>
<name>M7X0Q1_9BACT</name>
<proteinExistence type="predicted"/>
<organism evidence="1 2">
    <name type="scientific">Mariniradius saccharolyticus AK6</name>
    <dbReference type="NCBI Taxonomy" id="1239962"/>
    <lineage>
        <taxon>Bacteria</taxon>
        <taxon>Pseudomonadati</taxon>
        <taxon>Bacteroidota</taxon>
        <taxon>Cytophagia</taxon>
        <taxon>Cytophagales</taxon>
        <taxon>Cyclobacteriaceae</taxon>
        <taxon>Mariniradius</taxon>
    </lineage>
</organism>
<accession>M7X0Q1</accession>
<sequence length="43" mass="5311">MRLSKPEFEFGPMAEYWVNELFCPKFNYRLSYWKPYQDAHGFS</sequence>
<reference evidence="1" key="1">
    <citation type="submission" date="2013-01" db="EMBL/GenBank/DDBJ databases">
        <title>Genome assembly of Mariniradius saccharolyticus AK6.</title>
        <authorList>
            <person name="Vaidya B."/>
            <person name="Khatri I."/>
            <person name="Tanuku N.R.S."/>
            <person name="Subramanian S."/>
            <person name="Pinnaka A."/>
        </authorList>
    </citation>
    <scope>NUCLEOTIDE SEQUENCE [LARGE SCALE GENOMIC DNA]</scope>
    <source>
        <strain evidence="1">AK6</strain>
    </source>
</reference>
<dbReference type="Proteomes" id="UP000010953">
    <property type="component" value="Unassembled WGS sequence"/>
</dbReference>
<comment type="caution">
    <text evidence="1">The sequence shown here is derived from an EMBL/GenBank/DDBJ whole genome shotgun (WGS) entry which is preliminary data.</text>
</comment>
<dbReference type="EMBL" id="AMZY02000023">
    <property type="protein sequence ID" value="EMS31105.1"/>
    <property type="molecule type" value="Genomic_DNA"/>
</dbReference>
<dbReference type="STRING" id="1239962.C943_02678"/>
<keyword evidence="2" id="KW-1185">Reference proteome</keyword>
<protein>
    <submittedName>
        <fullName evidence="1">Uncharacterized protein</fullName>
    </submittedName>
</protein>